<evidence type="ECO:0000313" key="1">
    <source>
        <dbReference type="EMBL" id="KIL57822.1"/>
    </source>
</evidence>
<dbReference type="HOGENOM" id="CLU_2497397_0_0_1"/>
<protein>
    <submittedName>
        <fullName evidence="1">Uncharacterized protein</fullName>
    </submittedName>
</protein>
<proteinExistence type="predicted"/>
<organism evidence="1 2">
    <name type="scientific">Amanita muscaria (strain Koide BX008)</name>
    <dbReference type="NCBI Taxonomy" id="946122"/>
    <lineage>
        <taxon>Eukaryota</taxon>
        <taxon>Fungi</taxon>
        <taxon>Dikarya</taxon>
        <taxon>Basidiomycota</taxon>
        <taxon>Agaricomycotina</taxon>
        <taxon>Agaricomycetes</taxon>
        <taxon>Agaricomycetidae</taxon>
        <taxon>Agaricales</taxon>
        <taxon>Pluteineae</taxon>
        <taxon>Amanitaceae</taxon>
        <taxon>Amanita</taxon>
    </lineage>
</organism>
<reference evidence="1 2" key="1">
    <citation type="submission" date="2014-04" db="EMBL/GenBank/DDBJ databases">
        <title>Evolutionary Origins and Diversification of the Mycorrhizal Mutualists.</title>
        <authorList>
            <consortium name="DOE Joint Genome Institute"/>
            <consortium name="Mycorrhizal Genomics Consortium"/>
            <person name="Kohler A."/>
            <person name="Kuo A."/>
            <person name="Nagy L.G."/>
            <person name="Floudas D."/>
            <person name="Copeland A."/>
            <person name="Barry K.W."/>
            <person name="Cichocki N."/>
            <person name="Veneault-Fourrey C."/>
            <person name="LaButti K."/>
            <person name="Lindquist E.A."/>
            <person name="Lipzen A."/>
            <person name="Lundell T."/>
            <person name="Morin E."/>
            <person name="Murat C."/>
            <person name="Riley R."/>
            <person name="Ohm R."/>
            <person name="Sun H."/>
            <person name="Tunlid A."/>
            <person name="Henrissat B."/>
            <person name="Grigoriev I.V."/>
            <person name="Hibbett D.S."/>
            <person name="Martin F."/>
        </authorList>
    </citation>
    <scope>NUCLEOTIDE SEQUENCE [LARGE SCALE GENOMIC DNA]</scope>
    <source>
        <strain evidence="1 2">Koide BX008</strain>
    </source>
</reference>
<accession>A0A0C2W9D9</accession>
<sequence length="86" mass="9791">MNHSSSLSYRQWQAQFYSASTISFDAGQKHSHKRRDQSIQKHHRLMKQKTMDMNLLLVSVKVTPNSDPHGVTLAGFTDATSCRQNS</sequence>
<dbReference type="Proteomes" id="UP000054549">
    <property type="component" value="Unassembled WGS sequence"/>
</dbReference>
<gene>
    <name evidence="1" type="ORF">M378DRAFT_171265</name>
</gene>
<evidence type="ECO:0000313" key="2">
    <source>
        <dbReference type="Proteomes" id="UP000054549"/>
    </source>
</evidence>
<dbReference type="InParanoid" id="A0A0C2W9D9"/>
<name>A0A0C2W9D9_AMAMK</name>
<dbReference type="AlphaFoldDB" id="A0A0C2W9D9"/>
<dbReference type="EMBL" id="KN818356">
    <property type="protein sequence ID" value="KIL57822.1"/>
    <property type="molecule type" value="Genomic_DNA"/>
</dbReference>
<keyword evidence="2" id="KW-1185">Reference proteome</keyword>